<reference evidence="2 3" key="1">
    <citation type="submission" date="2018-09" db="EMBL/GenBank/DDBJ databases">
        <title>Complete genome sequence of Euzebya sp. DY32-46 isolated from seawater of Pacific Ocean.</title>
        <authorList>
            <person name="Xu L."/>
            <person name="Wu Y.-H."/>
            <person name="Xu X.-W."/>
        </authorList>
    </citation>
    <scope>NUCLEOTIDE SEQUENCE [LARGE SCALE GENOMIC DNA]</scope>
    <source>
        <strain evidence="2 3">DY32-46</strain>
        <plasmid evidence="3">pedy32-46i</plasmid>
    </source>
</reference>
<gene>
    <name evidence="2" type="ORF">DVS28_b0131</name>
</gene>
<accession>A0A346Y604</accession>
<keyword evidence="2" id="KW-0614">Plasmid</keyword>
<dbReference type="OrthoDB" id="4916660at2"/>
<dbReference type="AlphaFoldDB" id="A0A346Y604"/>
<dbReference type="KEGG" id="euz:DVS28_b0131"/>
<proteinExistence type="predicted"/>
<dbReference type="EMBL" id="CP031166">
    <property type="protein sequence ID" value="AXV09901.1"/>
    <property type="molecule type" value="Genomic_DNA"/>
</dbReference>
<keyword evidence="3" id="KW-1185">Reference proteome</keyword>
<evidence type="ECO:0000313" key="2">
    <source>
        <dbReference type="EMBL" id="AXV09901.1"/>
    </source>
</evidence>
<feature type="compositionally biased region" description="Low complexity" evidence="1">
    <location>
        <begin position="262"/>
        <end position="272"/>
    </location>
</feature>
<dbReference type="RefSeq" id="WP_114594511.1">
    <property type="nucleotide sequence ID" value="NZ_CP031166.1"/>
</dbReference>
<geneLocation type="plasmid" evidence="3">
    <name>pedy32-46i</name>
</geneLocation>
<feature type="compositionally biased region" description="Basic residues" evidence="1">
    <location>
        <begin position="250"/>
        <end position="261"/>
    </location>
</feature>
<sequence>MSRNEAETGEWVLPSAEVARVKKALRAAHNGVAEAAYREAKAFWKQHGTQSATKYAEAADRFVAQISPRPPSLYGRPDPRAAHQRAVADAVREVLDRIAWHARGGGQALHGATWDDMDGVGWGRKTNRDTTFGDAEASVRINEKTRTLRWTVEENNHAVEHAHDGLLGKTLFGHLAKVKWTRGTGGIVRYLSEYDTDGFGLSNGSRLSQWHGPRGAEVWKQETGHYPYDSPQGKAEAAKAQEKERKKAAAARKRAAAKRQKQAQQAAQKQAAGSSYCGAVKKDASGLCGRKLASGKCPDHGTIGAQMAIGVTTVGSVVPAAAVTADPMG</sequence>
<protein>
    <submittedName>
        <fullName evidence="2">Uncharacterized protein</fullName>
    </submittedName>
</protein>
<dbReference type="Proteomes" id="UP000264006">
    <property type="component" value="Plasmid pEDY32-46I"/>
</dbReference>
<feature type="region of interest" description="Disordered" evidence="1">
    <location>
        <begin position="223"/>
        <end position="242"/>
    </location>
</feature>
<organism evidence="2 3">
    <name type="scientific">Euzebya pacifica</name>
    <dbReference type="NCBI Taxonomy" id="1608957"/>
    <lineage>
        <taxon>Bacteria</taxon>
        <taxon>Bacillati</taxon>
        <taxon>Actinomycetota</taxon>
        <taxon>Nitriliruptoria</taxon>
        <taxon>Euzebyales</taxon>
    </lineage>
</organism>
<name>A0A346Y604_9ACTN</name>
<evidence type="ECO:0000313" key="3">
    <source>
        <dbReference type="Proteomes" id="UP000264006"/>
    </source>
</evidence>
<evidence type="ECO:0000256" key="1">
    <source>
        <dbReference type="SAM" id="MobiDB-lite"/>
    </source>
</evidence>
<feature type="region of interest" description="Disordered" evidence="1">
    <location>
        <begin position="250"/>
        <end position="272"/>
    </location>
</feature>